<dbReference type="InterPro" id="IPR002293">
    <property type="entry name" value="AA/rel_permease1"/>
</dbReference>
<feature type="transmembrane region" description="Helical" evidence="6">
    <location>
        <begin position="413"/>
        <end position="433"/>
    </location>
</feature>
<dbReference type="Proteomes" id="UP000190016">
    <property type="component" value="Unassembled WGS sequence"/>
</dbReference>
<evidence type="ECO:0000256" key="4">
    <source>
        <dbReference type="ARBA" id="ARBA00022989"/>
    </source>
</evidence>
<proteinExistence type="predicted"/>
<feature type="transmembrane region" description="Helical" evidence="6">
    <location>
        <begin position="59"/>
        <end position="85"/>
    </location>
</feature>
<evidence type="ECO:0000256" key="6">
    <source>
        <dbReference type="SAM" id="Phobius"/>
    </source>
</evidence>
<feature type="transmembrane region" description="Helical" evidence="6">
    <location>
        <begin position="29"/>
        <end position="47"/>
    </location>
</feature>
<keyword evidence="2" id="KW-0813">Transport</keyword>
<feature type="transmembrane region" description="Helical" evidence="6">
    <location>
        <begin position="187"/>
        <end position="208"/>
    </location>
</feature>
<comment type="caution">
    <text evidence="7">The sequence shown here is derived from an EMBL/GenBank/DDBJ whole genome shotgun (WGS) entry which is preliminary data.</text>
</comment>
<evidence type="ECO:0000256" key="3">
    <source>
        <dbReference type="ARBA" id="ARBA00022692"/>
    </source>
</evidence>
<organism evidence="7 8">
    <name type="scientific">Elizabethkingia ursingii</name>
    <dbReference type="NCBI Taxonomy" id="1756150"/>
    <lineage>
        <taxon>Bacteria</taxon>
        <taxon>Pseudomonadati</taxon>
        <taxon>Bacteroidota</taxon>
        <taxon>Flavobacteriia</taxon>
        <taxon>Flavobacteriales</taxon>
        <taxon>Weeksellaceae</taxon>
        <taxon>Elizabethkingia</taxon>
    </lineage>
</organism>
<evidence type="ECO:0000313" key="7">
    <source>
        <dbReference type="EMBL" id="OPB89151.1"/>
    </source>
</evidence>
<feature type="transmembrane region" description="Helical" evidence="6">
    <location>
        <begin position="157"/>
        <end position="175"/>
    </location>
</feature>
<keyword evidence="4 6" id="KW-1133">Transmembrane helix</keyword>
<protein>
    <submittedName>
        <fullName evidence="7">Amino acid permease</fullName>
    </submittedName>
</protein>
<dbReference type="RefSeq" id="WP_078778674.1">
    <property type="nucleotide sequence ID" value="NZ_MBDS01000014.1"/>
</dbReference>
<dbReference type="PANTHER" id="PTHR43243:SF4">
    <property type="entry name" value="CATIONIC AMINO ACID TRANSPORTER 4"/>
    <property type="match status" value="1"/>
</dbReference>
<evidence type="ECO:0000256" key="1">
    <source>
        <dbReference type="ARBA" id="ARBA00004141"/>
    </source>
</evidence>
<dbReference type="Pfam" id="PF13520">
    <property type="entry name" value="AA_permease_2"/>
    <property type="match status" value="1"/>
</dbReference>
<feature type="transmembrane region" description="Helical" evidence="6">
    <location>
        <begin position="390"/>
        <end position="407"/>
    </location>
</feature>
<keyword evidence="5 6" id="KW-0472">Membrane</keyword>
<evidence type="ECO:0000313" key="8">
    <source>
        <dbReference type="Proteomes" id="UP000190016"/>
    </source>
</evidence>
<feature type="transmembrane region" description="Helical" evidence="6">
    <location>
        <begin position="470"/>
        <end position="488"/>
    </location>
</feature>
<feature type="transmembrane region" description="Helical" evidence="6">
    <location>
        <begin position="445"/>
        <end position="464"/>
    </location>
</feature>
<gene>
    <name evidence="7" type="ORF">BB021_07275</name>
</gene>
<name>A0ABX3NAT5_9FLAO</name>
<dbReference type="Gene3D" id="1.20.1740.10">
    <property type="entry name" value="Amino acid/polyamine transporter I"/>
    <property type="match status" value="1"/>
</dbReference>
<dbReference type="PANTHER" id="PTHR43243">
    <property type="entry name" value="INNER MEMBRANE TRANSPORTER YGJI-RELATED"/>
    <property type="match status" value="1"/>
</dbReference>
<sequence>MASIWAKKPLSAYEADMKKSGLKKVLGKWSLTAIGVGAIIGGGIFVLTGTGAYYHAGPALAISFIIAGIACVFAALCYAEFAAIIPVEGSAYAYAYGTVGEIFAWAMGWCLILEYAMASMAVTVSWSGYFTKFLKIFGVHLPAYLTSDPASYTGTGFSMNLPAFILVLLLTGLLIKGTKEAAGANNLIVLLKTAAVIFVIISGAYIIFSNTDLYTAVDGVKNWKPFIPDEVMLKNSEDKMVSAYGIKGIVSGAAAIFFAYIGFDAVSTQAGEAINPKKDVPFAIITSLLICTALYICVSLVLTGMMNYTDFNPTGKYPEAIKAPVAYAFEIAGKHWASNIVTIAATVGLISVAMVMMMGQSRIFIGMAKDGLIPKFFGELHPKTRTPYKGIIILGLVVAFVAAFTPISTLADMTSFGTLFAFTLVCIAVWVMRKKEPNLNRPFKVPAYKLVVALGVVINIYLIFNLSAHALELSAGWLVLGIFVYLFYGRNNSKLNNPDKITED</sequence>
<dbReference type="PIRSF" id="PIRSF006060">
    <property type="entry name" value="AA_transporter"/>
    <property type="match status" value="1"/>
</dbReference>
<feature type="transmembrane region" description="Helical" evidence="6">
    <location>
        <begin position="336"/>
        <end position="359"/>
    </location>
</feature>
<keyword evidence="3 6" id="KW-0812">Transmembrane</keyword>
<reference evidence="7 8" key="1">
    <citation type="submission" date="2016-07" db="EMBL/GenBank/DDBJ databases">
        <title>Revisiting the Taxonomy of the Elizabethkingia Genus based on Whole-Genome Sequencing, Optical Mapping, and MALDI-TOF.</title>
        <authorList>
            <person name="Nicholson A.C."/>
        </authorList>
    </citation>
    <scope>NUCLEOTIDE SEQUENCE [LARGE SCALE GENOMIC DNA]</scope>
    <source>
        <strain evidence="7 8">C1558</strain>
    </source>
</reference>
<accession>A0ABX3NAT5</accession>
<keyword evidence="8" id="KW-1185">Reference proteome</keyword>
<dbReference type="EMBL" id="MBDS01000014">
    <property type="protein sequence ID" value="OPB89151.1"/>
    <property type="molecule type" value="Genomic_DNA"/>
</dbReference>
<feature type="transmembrane region" description="Helical" evidence="6">
    <location>
        <begin position="282"/>
        <end position="302"/>
    </location>
</feature>
<comment type="subcellular location">
    <subcellularLocation>
        <location evidence="1">Membrane</location>
        <topology evidence="1">Multi-pass membrane protein</topology>
    </subcellularLocation>
</comment>
<evidence type="ECO:0000256" key="5">
    <source>
        <dbReference type="ARBA" id="ARBA00023136"/>
    </source>
</evidence>
<evidence type="ECO:0000256" key="2">
    <source>
        <dbReference type="ARBA" id="ARBA00022448"/>
    </source>
</evidence>
<feature type="transmembrane region" description="Helical" evidence="6">
    <location>
        <begin position="241"/>
        <end position="261"/>
    </location>
</feature>